<dbReference type="GO" id="GO:0016740">
    <property type="term" value="F:transferase activity"/>
    <property type="evidence" value="ECO:0007669"/>
    <property type="project" value="UniProtKB-KW"/>
</dbReference>
<dbReference type="AlphaFoldDB" id="A0A7K3NNN9"/>
<dbReference type="RefSeq" id="WP_163302894.1">
    <property type="nucleotide sequence ID" value="NZ_JAAGRQ010000063.1"/>
</dbReference>
<feature type="domain" description="Spore protein YkvP/CgeB glycosyl transferase-like" evidence="1">
    <location>
        <begin position="465"/>
        <end position="582"/>
    </location>
</feature>
<keyword evidence="3" id="KW-1185">Reference proteome</keyword>
<protein>
    <submittedName>
        <fullName evidence="2">Glycosyltransferase</fullName>
    </submittedName>
</protein>
<evidence type="ECO:0000313" key="3">
    <source>
        <dbReference type="Proteomes" id="UP000469724"/>
    </source>
</evidence>
<dbReference type="Pfam" id="PF13524">
    <property type="entry name" value="Glyco_trans_1_2"/>
    <property type="match status" value="1"/>
</dbReference>
<evidence type="ECO:0000313" key="2">
    <source>
        <dbReference type="EMBL" id="NDY57812.1"/>
    </source>
</evidence>
<organism evidence="2 3">
    <name type="scientific">Desulfolutivibrio sulfodismutans</name>
    <dbReference type="NCBI Taxonomy" id="63561"/>
    <lineage>
        <taxon>Bacteria</taxon>
        <taxon>Pseudomonadati</taxon>
        <taxon>Thermodesulfobacteriota</taxon>
        <taxon>Desulfovibrionia</taxon>
        <taxon>Desulfovibrionales</taxon>
        <taxon>Desulfovibrionaceae</taxon>
        <taxon>Desulfolutivibrio</taxon>
    </lineage>
</organism>
<gene>
    <name evidence="2" type="ORF">G3N56_13835</name>
</gene>
<evidence type="ECO:0000259" key="1">
    <source>
        <dbReference type="Pfam" id="PF13524"/>
    </source>
</evidence>
<name>A0A7K3NNN9_9BACT</name>
<accession>A0A7K3NNN9</accession>
<comment type="caution">
    <text evidence="2">The sequence shown here is derived from an EMBL/GenBank/DDBJ whole genome shotgun (WGS) entry which is preliminary data.</text>
</comment>
<keyword evidence="2" id="KW-0808">Transferase</keyword>
<dbReference type="InterPro" id="IPR055259">
    <property type="entry name" value="YkvP/CgeB_Glyco_trans-like"/>
</dbReference>
<dbReference type="EMBL" id="JAAGRQ010000063">
    <property type="protein sequence ID" value="NDY57812.1"/>
    <property type="molecule type" value="Genomic_DNA"/>
</dbReference>
<reference evidence="2 3" key="1">
    <citation type="submission" date="2020-02" db="EMBL/GenBank/DDBJ databases">
        <title>Comparative genomics of sulfur disproportionating microorganisms.</title>
        <authorList>
            <person name="Ward L.M."/>
            <person name="Bertran E."/>
            <person name="Johnston D.T."/>
        </authorList>
    </citation>
    <scope>NUCLEOTIDE SEQUENCE [LARGE SCALE GENOMIC DNA]</scope>
    <source>
        <strain evidence="2 3">DSM 3696</strain>
    </source>
</reference>
<dbReference type="Proteomes" id="UP000469724">
    <property type="component" value="Unassembled WGS sequence"/>
</dbReference>
<proteinExistence type="predicted"/>
<sequence length="592" mass="64483">MTDPWPYEAAAVSHDGALTDIRLTQAGKTRHLFGRSARSGELRLLDSLAAKSPLVASSGGSAVLPVLVGSGLGHALAALLGDAPAAAAPHVLPRLAVVDREAPLLDITGLGRAAAADPRVVWFDDPDPEAVLAAIDALCAATGRVPAPLVLPAYQRLDPGYYGAVLRGLNSRTRAAAPAARPGRDPFSACRYPRFAGDAPRVLLLTSRLFLSGEVVAACGRLGVPCRYAQVGADELDAEAFLARVAADVADFRPDFILTFNHLGLDREGYLTDLLSRLELPLASWFADNPELILGNYVRPFPSHAAAFTWDADTVPFLAQSGCGDVFHLPLAADVTRFRPKKDHDPGHALAARVSFVGNSMLAKTRTRLAHAAPHPDLAAKLSDIACGFGQSPDRSVPAFLASRHPEMLAHYQALSGPERTLAFETAVVWEATRLYRRDCLAWVIPFFPTIVGDAGWLETFADEGRRWRRLPEMAYYDQLPDFYPRSEVNLNITSRQMKGAVNQRVFDVPACGAFLLTDRQPQMDALFDPGRESAVYAHPGELPDLVRHYLGRPGERRRIALAARRRILAEHTYDRRMETLFAVMRRLFATG</sequence>